<accession>A0A2A6FQ07</accession>
<dbReference type="GO" id="GO:0005524">
    <property type="term" value="F:ATP binding"/>
    <property type="evidence" value="ECO:0007669"/>
    <property type="project" value="UniProtKB-KW"/>
</dbReference>
<dbReference type="SMART" id="SM00382">
    <property type="entry name" value="AAA"/>
    <property type="match status" value="2"/>
</dbReference>
<feature type="domain" description="ABC transporter" evidence="9">
    <location>
        <begin position="23"/>
        <end position="258"/>
    </location>
</feature>
<keyword evidence="4" id="KW-0677">Repeat</keyword>
<keyword evidence="8" id="KW-0472">Membrane</keyword>
<dbReference type="GO" id="GO:0016887">
    <property type="term" value="F:ATP hydrolysis activity"/>
    <property type="evidence" value="ECO:0007669"/>
    <property type="project" value="InterPro"/>
</dbReference>
<keyword evidence="1" id="KW-0813">Transport</keyword>
<sequence>MEGWKYVKRVLEQGYALRAAPEIHISGIGKKFAGVSVLRDVSFSIAPGEIHGLLGENGAGKSTLLGILGGALVADDGQIMFDGKRVRLGTPRDAIGQGVSLISQELALVRHRTVLENVFLGRWSHRASVATKRHDRQLFDQLCSRIGYKPDPSIPVSQLSLGEAQQVEILKALARGSRILCLDEPTAALSETESEQLLAVLQNLADGGTTIVLVSHFLEEVLSLADRITVLRDGNQIVTENAVEHTPKSLVKLMIGRDISLLAKRPHPTALNAPVILKTSGLTNTQISDISLTVHRGEILGLAGLVGSGRSEILRAIAGIDRVTAGQVEILTSLTKRNSIRSAIKCGLAFVPESRKEQGLVLSSDASKNIALPTLNLRQFLGFVRHPAEEHAIERIVKLVDIRGRIHGQSVTSLSGGNQQKVMFGKWLIQPPLVFLVDEPTRGVDIAAKAKIHDLIIELAAAGTAVIIASSELEEVMTLSHRINVVNRGRIVAEFEGDFDHHDVMTAAFL</sequence>
<organism evidence="10 11">
    <name type="scientific">Candidatus Lumbricidiphila eiseniae</name>
    <dbReference type="NCBI Taxonomy" id="1969409"/>
    <lineage>
        <taxon>Bacteria</taxon>
        <taxon>Bacillati</taxon>
        <taxon>Actinomycetota</taxon>
        <taxon>Actinomycetes</taxon>
        <taxon>Micrococcales</taxon>
        <taxon>Microbacteriaceae</taxon>
        <taxon>Candidatus Lumbricidiphila</taxon>
    </lineage>
</organism>
<dbReference type="PANTHER" id="PTHR43790:SF3">
    <property type="entry name" value="D-ALLOSE IMPORT ATP-BINDING PROTEIN ALSA-RELATED"/>
    <property type="match status" value="1"/>
</dbReference>
<evidence type="ECO:0000259" key="9">
    <source>
        <dbReference type="PROSITE" id="PS50893"/>
    </source>
</evidence>
<evidence type="ECO:0000256" key="4">
    <source>
        <dbReference type="ARBA" id="ARBA00022737"/>
    </source>
</evidence>
<keyword evidence="7" id="KW-1278">Translocase</keyword>
<evidence type="ECO:0000256" key="6">
    <source>
        <dbReference type="ARBA" id="ARBA00022840"/>
    </source>
</evidence>
<evidence type="ECO:0000256" key="2">
    <source>
        <dbReference type="ARBA" id="ARBA00022475"/>
    </source>
</evidence>
<dbReference type="InterPro" id="IPR003439">
    <property type="entry name" value="ABC_transporter-like_ATP-bd"/>
</dbReference>
<dbReference type="AlphaFoldDB" id="A0A2A6FQ07"/>
<proteinExistence type="predicted"/>
<protein>
    <submittedName>
        <fullName evidence="10">ABC transporter</fullName>
    </submittedName>
</protein>
<dbReference type="PANTHER" id="PTHR43790">
    <property type="entry name" value="CARBOHYDRATE TRANSPORT ATP-BINDING PROTEIN MG119-RELATED"/>
    <property type="match status" value="1"/>
</dbReference>
<dbReference type="Gene3D" id="3.40.50.300">
    <property type="entry name" value="P-loop containing nucleotide triphosphate hydrolases"/>
    <property type="match status" value="2"/>
</dbReference>
<dbReference type="CDD" id="cd03216">
    <property type="entry name" value="ABC_Carb_Monos_I"/>
    <property type="match status" value="1"/>
</dbReference>
<dbReference type="InterPro" id="IPR017871">
    <property type="entry name" value="ABC_transporter-like_CS"/>
</dbReference>
<evidence type="ECO:0000256" key="3">
    <source>
        <dbReference type="ARBA" id="ARBA00022597"/>
    </source>
</evidence>
<reference evidence="11" key="1">
    <citation type="submission" date="2017-03" db="EMBL/GenBank/DDBJ databases">
        <authorList>
            <person name="Lund M.B."/>
        </authorList>
    </citation>
    <scope>NUCLEOTIDE SEQUENCE [LARGE SCALE GENOMIC DNA]</scope>
</reference>
<keyword evidence="5" id="KW-0547">Nucleotide-binding</keyword>
<dbReference type="InterPro" id="IPR027417">
    <property type="entry name" value="P-loop_NTPase"/>
</dbReference>
<keyword evidence="6" id="KW-0067">ATP-binding</keyword>
<gene>
    <name evidence="10" type="ORF">B5766_09945</name>
</gene>
<dbReference type="Proteomes" id="UP000219994">
    <property type="component" value="Unassembled WGS sequence"/>
</dbReference>
<evidence type="ECO:0000256" key="1">
    <source>
        <dbReference type="ARBA" id="ARBA00022448"/>
    </source>
</evidence>
<dbReference type="PROSITE" id="PS00211">
    <property type="entry name" value="ABC_TRANSPORTER_1"/>
    <property type="match status" value="1"/>
</dbReference>
<evidence type="ECO:0000313" key="11">
    <source>
        <dbReference type="Proteomes" id="UP000219994"/>
    </source>
</evidence>
<dbReference type="PROSITE" id="PS50893">
    <property type="entry name" value="ABC_TRANSPORTER_2"/>
    <property type="match status" value="2"/>
</dbReference>
<feature type="domain" description="ABC transporter" evidence="9">
    <location>
        <begin position="271"/>
        <end position="510"/>
    </location>
</feature>
<evidence type="ECO:0000256" key="5">
    <source>
        <dbReference type="ARBA" id="ARBA00022741"/>
    </source>
</evidence>
<dbReference type="InterPro" id="IPR050107">
    <property type="entry name" value="ABC_carbohydrate_import_ATPase"/>
</dbReference>
<dbReference type="SUPFAM" id="SSF52540">
    <property type="entry name" value="P-loop containing nucleoside triphosphate hydrolases"/>
    <property type="match status" value="2"/>
</dbReference>
<name>A0A2A6FQ07_9MICO</name>
<dbReference type="InterPro" id="IPR003593">
    <property type="entry name" value="AAA+_ATPase"/>
</dbReference>
<comment type="caution">
    <text evidence="10">The sequence shown here is derived from an EMBL/GenBank/DDBJ whole genome shotgun (WGS) entry which is preliminary data.</text>
</comment>
<dbReference type="EMBL" id="NAEP01000048">
    <property type="protein sequence ID" value="PDQ34701.1"/>
    <property type="molecule type" value="Genomic_DNA"/>
</dbReference>
<evidence type="ECO:0000313" key="10">
    <source>
        <dbReference type="EMBL" id="PDQ34701.1"/>
    </source>
</evidence>
<evidence type="ECO:0000256" key="8">
    <source>
        <dbReference type="ARBA" id="ARBA00023136"/>
    </source>
</evidence>
<keyword evidence="3" id="KW-0762">Sugar transport</keyword>
<dbReference type="CDD" id="cd03215">
    <property type="entry name" value="ABC_Carb_Monos_II"/>
    <property type="match status" value="1"/>
</dbReference>
<keyword evidence="2" id="KW-1003">Cell membrane</keyword>
<evidence type="ECO:0000256" key="7">
    <source>
        <dbReference type="ARBA" id="ARBA00022967"/>
    </source>
</evidence>
<dbReference type="Pfam" id="PF00005">
    <property type="entry name" value="ABC_tran"/>
    <property type="match status" value="2"/>
</dbReference>